<reference evidence="4 5" key="1">
    <citation type="submission" date="2019-03" db="EMBL/GenBank/DDBJ databases">
        <title>Genomic Encyclopedia of Type Strains, Phase IV (KMG-IV): sequencing the most valuable type-strain genomes for metagenomic binning, comparative biology and taxonomic classification.</title>
        <authorList>
            <person name="Goeker M."/>
        </authorList>
    </citation>
    <scope>NUCLEOTIDE SEQUENCE [LARGE SCALE GENOMIC DNA]</scope>
    <source>
        <strain evidence="4 5">DSM 19377</strain>
    </source>
</reference>
<comment type="similarity">
    <text evidence="1">Belongs to the Gfo/Idh/MocA family.</text>
</comment>
<protein>
    <submittedName>
        <fullName evidence="4">Putative dehydrogenase</fullName>
    </submittedName>
</protein>
<dbReference type="SUPFAM" id="SSF55347">
    <property type="entry name" value="Glyceraldehyde-3-phosphate dehydrogenase-like, C-terminal domain"/>
    <property type="match status" value="1"/>
</dbReference>
<dbReference type="InterPro" id="IPR000683">
    <property type="entry name" value="Gfo/Idh/MocA-like_OxRdtase_N"/>
</dbReference>
<evidence type="ECO:0000259" key="2">
    <source>
        <dbReference type="Pfam" id="PF01408"/>
    </source>
</evidence>
<name>A0A4R2P6P6_9BACL</name>
<dbReference type="Gene3D" id="3.30.360.10">
    <property type="entry name" value="Dihydrodipicolinate Reductase, domain 2"/>
    <property type="match status" value="1"/>
</dbReference>
<dbReference type="PANTHER" id="PTHR43249">
    <property type="entry name" value="UDP-N-ACETYL-2-AMINO-2-DEOXY-D-GLUCURONATE OXIDASE"/>
    <property type="match status" value="1"/>
</dbReference>
<accession>A0A4R2P6P6</accession>
<dbReference type="RefSeq" id="WP_132745830.1">
    <property type="nucleotide sequence ID" value="NZ_SLXK01000010.1"/>
</dbReference>
<dbReference type="SUPFAM" id="SSF51735">
    <property type="entry name" value="NAD(P)-binding Rossmann-fold domains"/>
    <property type="match status" value="1"/>
</dbReference>
<dbReference type="InterPro" id="IPR004104">
    <property type="entry name" value="Gfo/Idh/MocA-like_OxRdtase_C"/>
</dbReference>
<dbReference type="InterPro" id="IPR052515">
    <property type="entry name" value="Gfo/Idh/MocA_Oxidoreductase"/>
</dbReference>
<dbReference type="Proteomes" id="UP000295416">
    <property type="component" value="Unassembled WGS sequence"/>
</dbReference>
<evidence type="ECO:0000313" key="5">
    <source>
        <dbReference type="Proteomes" id="UP000295416"/>
    </source>
</evidence>
<dbReference type="AlphaFoldDB" id="A0A4R2P6P6"/>
<evidence type="ECO:0000259" key="3">
    <source>
        <dbReference type="Pfam" id="PF02894"/>
    </source>
</evidence>
<dbReference type="InterPro" id="IPR036291">
    <property type="entry name" value="NAD(P)-bd_dom_sf"/>
</dbReference>
<dbReference type="Pfam" id="PF02894">
    <property type="entry name" value="GFO_IDH_MocA_C"/>
    <property type="match status" value="1"/>
</dbReference>
<sequence length="356" mass="39123">MTKTLKVGLIGAGGIAQGVHIPNYLKCGEKAEIAAVADVAKEKAEECAQKFNIPNMYGHYQDMLEKQDLDAVSVCTPNKFHKEASIAALNAGCHVLCEKPPAMNIQEAEEMAQTAEEAGKILTYGFHFRHAPETEALKRFVDAGEIGSIYSVNVNAMRRRGIPGWGVFTNKELQGGGPLIDIGVHMLDTALYLMDYPEPDTVLGATYQKLGNRKGVGLMGEWDWENFTIEDMARGMITFKNGASILLNSSFAANVEKVDEMNVSLMGDEGGADLFPLRIYQEKHDTLVNLTPIKLPKKGYHELEIERFVDACLNQTTPLSTAREGVILQRIIQGLYQSAETGEAVKLDQFIINGIK</sequence>
<feature type="domain" description="Gfo/Idh/MocA-like oxidoreductase C-terminal" evidence="3">
    <location>
        <begin position="138"/>
        <end position="347"/>
    </location>
</feature>
<dbReference type="Gene3D" id="3.40.50.720">
    <property type="entry name" value="NAD(P)-binding Rossmann-like Domain"/>
    <property type="match status" value="1"/>
</dbReference>
<dbReference type="OrthoDB" id="9815825at2"/>
<comment type="caution">
    <text evidence="4">The sequence shown here is derived from an EMBL/GenBank/DDBJ whole genome shotgun (WGS) entry which is preliminary data.</text>
</comment>
<dbReference type="GO" id="GO:0000166">
    <property type="term" value="F:nucleotide binding"/>
    <property type="evidence" value="ECO:0007669"/>
    <property type="project" value="InterPro"/>
</dbReference>
<keyword evidence="5" id="KW-1185">Reference proteome</keyword>
<dbReference type="PANTHER" id="PTHR43249:SF1">
    <property type="entry name" value="D-GLUCOSIDE 3-DEHYDROGENASE"/>
    <property type="match status" value="1"/>
</dbReference>
<proteinExistence type="inferred from homology"/>
<feature type="domain" description="Gfo/Idh/MocA-like oxidoreductase N-terminal" evidence="2">
    <location>
        <begin position="5"/>
        <end position="126"/>
    </location>
</feature>
<evidence type="ECO:0000256" key="1">
    <source>
        <dbReference type="ARBA" id="ARBA00010928"/>
    </source>
</evidence>
<organism evidence="4 5">
    <name type="scientific">Scopulibacillus darangshiensis</name>
    <dbReference type="NCBI Taxonomy" id="442528"/>
    <lineage>
        <taxon>Bacteria</taxon>
        <taxon>Bacillati</taxon>
        <taxon>Bacillota</taxon>
        <taxon>Bacilli</taxon>
        <taxon>Bacillales</taxon>
        <taxon>Sporolactobacillaceae</taxon>
        <taxon>Scopulibacillus</taxon>
    </lineage>
</organism>
<evidence type="ECO:0000313" key="4">
    <source>
        <dbReference type="EMBL" id="TCP29475.1"/>
    </source>
</evidence>
<dbReference type="EMBL" id="SLXK01000010">
    <property type="protein sequence ID" value="TCP29475.1"/>
    <property type="molecule type" value="Genomic_DNA"/>
</dbReference>
<dbReference type="Pfam" id="PF01408">
    <property type="entry name" value="GFO_IDH_MocA"/>
    <property type="match status" value="1"/>
</dbReference>
<gene>
    <name evidence="4" type="ORF">EV207_11096</name>
</gene>